<accession>A0A377EC98</accession>
<dbReference type="SMART" id="SM00232">
    <property type="entry name" value="JAB_MPN"/>
    <property type="match status" value="1"/>
</dbReference>
<dbReference type="InterPro" id="IPR028090">
    <property type="entry name" value="JAB_dom_prok"/>
</dbReference>
<dbReference type="Gene3D" id="3.40.140.10">
    <property type="entry name" value="Cytidine Deaminase, domain 2"/>
    <property type="match status" value="1"/>
</dbReference>
<keyword evidence="6" id="KW-0862">Zinc</keyword>
<keyword evidence="5" id="KW-0788">Thiol protease</keyword>
<dbReference type="NCBIfam" id="TIGR01600">
    <property type="entry name" value="phage_tail_L"/>
    <property type="match status" value="1"/>
</dbReference>
<dbReference type="Pfam" id="PF00877">
    <property type="entry name" value="NLPC_P60"/>
    <property type="match status" value="1"/>
</dbReference>
<reference evidence="9 10" key="1">
    <citation type="submission" date="2018-06" db="EMBL/GenBank/DDBJ databases">
        <authorList>
            <consortium name="Pathogen Informatics"/>
            <person name="Doyle S."/>
        </authorList>
    </citation>
    <scope>NUCLEOTIDE SEQUENCE [LARGE SCALE GENOMIC DNA]</scope>
    <source>
        <strain evidence="9 10">NCTC8960</strain>
    </source>
</reference>
<dbReference type="GO" id="GO:0008234">
    <property type="term" value="F:cysteine-type peptidase activity"/>
    <property type="evidence" value="ECO:0007669"/>
    <property type="project" value="UniProtKB-KW"/>
</dbReference>
<dbReference type="InterPro" id="IPR006487">
    <property type="entry name" value="Phage_lambda_L"/>
</dbReference>
<evidence type="ECO:0000313" key="10">
    <source>
        <dbReference type="Proteomes" id="UP000255057"/>
    </source>
</evidence>
<comment type="similarity">
    <text evidence="1">Belongs to the peptidase C40 family.</text>
</comment>
<dbReference type="PROSITE" id="PS51935">
    <property type="entry name" value="NLPC_P60"/>
    <property type="match status" value="1"/>
</dbReference>
<evidence type="ECO:0000256" key="5">
    <source>
        <dbReference type="ARBA" id="ARBA00022807"/>
    </source>
</evidence>
<proteinExistence type="inferred from homology"/>
<gene>
    <name evidence="9" type="ORF">NCTC8960_00852</name>
</gene>
<dbReference type="InterPro" id="IPR038765">
    <property type="entry name" value="Papain-like_cys_pep_sf"/>
</dbReference>
<evidence type="ECO:0000256" key="3">
    <source>
        <dbReference type="ARBA" id="ARBA00022723"/>
    </source>
</evidence>
<name>A0A377EC98_ECOLX</name>
<protein>
    <submittedName>
        <fullName evidence="9">Tail fiber component K</fullName>
    </submittedName>
</protein>
<dbReference type="PANTHER" id="PTHR34858">
    <property type="entry name" value="CYSO-CYSTEINE PEPTIDASE"/>
    <property type="match status" value="1"/>
</dbReference>
<evidence type="ECO:0000256" key="6">
    <source>
        <dbReference type="ARBA" id="ARBA00022833"/>
    </source>
</evidence>
<dbReference type="InterPro" id="IPR010654">
    <property type="entry name" value="Phage_lambda_tail_I"/>
</dbReference>
<dbReference type="InterPro" id="IPR000064">
    <property type="entry name" value="NLP_P60_dom"/>
</dbReference>
<dbReference type="SUPFAM" id="SSF54001">
    <property type="entry name" value="Cysteine proteinases"/>
    <property type="match status" value="1"/>
</dbReference>
<dbReference type="Pfam" id="PF06805">
    <property type="entry name" value="Lambda_tail_I"/>
    <property type="match status" value="1"/>
</dbReference>
<dbReference type="GO" id="GO:0008235">
    <property type="term" value="F:metalloexopeptidase activity"/>
    <property type="evidence" value="ECO:0007669"/>
    <property type="project" value="TreeGrafter"/>
</dbReference>
<dbReference type="CDD" id="cd08073">
    <property type="entry name" value="MPN_NLPC_P60"/>
    <property type="match status" value="1"/>
</dbReference>
<dbReference type="SUPFAM" id="SSF102712">
    <property type="entry name" value="JAB1/MPN domain"/>
    <property type="match status" value="1"/>
</dbReference>
<dbReference type="InterPro" id="IPR000555">
    <property type="entry name" value="JAMM/MPN+_dom"/>
</dbReference>
<keyword evidence="3" id="KW-0479">Metal-binding</keyword>
<dbReference type="GO" id="GO:0051536">
    <property type="term" value="F:iron-sulfur cluster binding"/>
    <property type="evidence" value="ECO:0007669"/>
    <property type="project" value="InterPro"/>
</dbReference>
<evidence type="ECO:0000313" key="9">
    <source>
        <dbReference type="EMBL" id="STN06240.1"/>
    </source>
</evidence>
<dbReference type="Pfam" id="PF05100">
    <property type="entry name" value="Phage_tail_L"/>
    <property type="match status" value="1"/>
</dbReference>
<dbReference type="EMBL" id="UGFO01000005">
    <property type="protein sequence ID" value="STN06240.1"/>
    <property type="molecule type" value="Genomic_DNA"/>
</dbReference>
<evidence type="ECO:0000259" key="8">
    <source>
        <dbReference type="PROSITE" id="PS51935"/>
    </source>
</evidence>
<dbReference type="PANTHER" id="PTHR34858:SF1">
    <property type="entry name" value="CYSO-CYSTEINE PEPTIDASE"/>
    <property type="match status" value="1"/>
</dbReference>
<evidence type="ECO:0000256" key="7">
    <source>
        <dbReference type="ARBA" id="ARBA00023049"/>
    </source>
</evidence>
<dbReference type="GO" id="GO:0030430">
    <property type="term" value="C:host cell cytoplasm"/>
    <property type="evidence" value="ECO:0007669"/>
    <property type="project" value="InterPro"/>
</dbReference>
<dbReference type="InterPro" id="IPR051929">
    <property type="entry name" value="VirAsm_ModProt"/>
</dbReference>
<evidence type="ECO:0000256" key="1">
    <source>
        <dbReference type="ARBA" id="ARBA00007074"/>
    </source>
</evidence>
<organism evidence="9 10">
    <name type="scientific">Escherichia coli</name>
    <dbReference type="NCBI Taxonomy" id="562"/>
    <lineage>
        <taxon>Bacteria</taxon>
        <taxon>Pseudomonadati</taxon>
        <taxon>Pseudomonadota</taxon>
        <taxon>Gammaproteobacteria</taxon>
        <taxon>Enterobacterales</taxon>
        <taxon>Enterobacteriaceae</taxon>
        <taxon>Escherichia</taxon>
    </lineage>
</organism>
<keyword evidence="2" id="KW-0645">Protease</keyword>
<dbReference type="AlphaFoldDB" id="A0A377EC98"/>
<keyword evidence="4" id="KW-0378">Hydrolase</keyword>
<dbReference type="GO" id="GO:0008270">
    <property type="term" value="F:zinc ion binding"/>
    <property type="evidence" value="ECO:0007669"/>
    <property type="project" value="TreeGrafter"/>
</dbReference>
<dbReference type="GO" id="GO:0006508">
    <property type="term" value="P:proteolysis"/>
    <property type="evidence" value="ECO:0007669"/>
    <property type="project" value="UniProtKB-KW"/>
</dbReference>
<feature type="domain" description="NlpC/P60" evidence="8">
    <location>
        <begin position="157"/>
        <end position="303"/>
    </location>
</feature>
<evidence type="ECO:0000256" key="2">
    <source>
        <dbReference type="ARBA" id="ARBA00022670"/>
    </source>
</evidence>
<sequence>MLANTCMWTYRSDECGYTGGAVADEFDKPTTDIRKDRCSKCMRGCEMRGMVANFGVSFPLINFRSKSRFMTQTESAILAHARRCAPAESCGFVVRTPEGERYIPCVNISAEPEAYFRIAPEDWLWAEMQGEIVALVHSHPGGLPWLSEADRRLQIKSALSWWLVCRGEIHKFRCVPHLTGRRFEHGVTDCYTLFRDACHLAGIDMPDFEREDDWWRNGQNLYLDNMAVTGFYRVPLSSAQAGDILLCCFGASVANHAAIYCGNGELLHHLPEQLSKRERYSEKWQRRTHSVWRHRHWSASAFTGIYNDLAAALSLYVNTAAEAIRALSMQMPGFRRQMNEGWYQIRIRGEDTAPEAVYARLHEQLGEGTVIHIVPRLAGAGKGGLQIVLGAAAIVGSFFTAGASMALWGSALAAGGFFCHHDAVFTGASMILGGVAQMLAPKAKTPDYRATDNGRQNTYFSSLDNMIAQGNPMPVPYGEMLVGSRRISQDIKYP</sequence>
<dbReference type="Proteomes" id="UP000255057">
    <property type="component" value="Unassembled WGS sequence"/>
</dbReference>
<dbReference type="GO" id="GO:0046718">
    <property type="term" value="P:symbiont entry into host cell"/>
    <property type="evidence" value="ECO:0007669"/>
    <property type="project" value="InterPro"/>
</dbReference>
<keyword evidence="7" id="KW-0482">Metalloprotease</keyword>
<dbReference type="Pfam" id="PF14464">
    <property type="entry name" value="Prok-JAB"/>
    <property type="match status" value="1"/>
</dbReference>
<evidence type="ECO:0000256" key="4">
    <source>
        <dbReference type="ARBA" id="ARBA00022801"/>
    </source>
</evidence>